<name>A0A9X3CZE3_9FLAO</name>
<comment type="caution">
    <text evidence="1">The sequence shown here is derived from an EMBL/GenBank/DDBJ whole genome shotgun (WGS) entry which is preliminary data.</text>
</comment>
<proteinExistence type="predicted"/>
<evidence type="ECO:0000313" key="2">
    <source>
        <dbReference type="Proteomes" id="UP001148482"/>
    </source>
</evidence>
<dbReference type="EMBL" id="JAPJDA010000011">
    <property type="protein sequence ID" value="MCX2838155.1"/>
    <property type="molecule type" value="Genomic_DNA"/>
</dbReference>
<protein>
    <submittedName>
        <fullName evidence="1">Uncharacterized protein</fullName>
    </submittedName>
</protein>
<reference evidence="1" key="1">
    <citation type="submission" date="2022-11" db="EMBL/GenBank/DDBJ databases">
        <title>Salinimicrobium profundisediminis sp. nov., isolated from deep-sea sediment of the Mariana Trench.</title>
        <authorList>
            <person name="Fu H."/>
        </authorList>
    </citation>
    <scope>NUCLEOTIDE SEQUENCE</scope>
    <source>
        <strain evidence="1">MT39</strain>
    </source>
</reference>
<gene>
    <name evidence="1" type="ORF">OQ279_08300</name>
</gene>
<dbReference type="RefSeq" id="WP_266069414.1">
    <property type="nucleotide sequence ID" value="NZ_JAPJDA010000011.1"/>
</dbReference>
<accession>A0A9X3CZE3</accession>
<keyword evidence="2" id="KW-1185">Reference proteome</keyword>
<organism evidence="1 2">
    <name type="scientific">Salinimicrobium profundisediminis</name>
    <dbReference type="NCBI Taxonomy" id="2994553"/>
    <lineage>
        <taxon>Bacteria</taxon>
        <taxon>Pseudomonadati</taxon>
        <taxon>Bacteroidota</taxon>
        <taxon>Flavobacteriia</taxon>
        <taxon>Flavobacteriales</taxon>
        <taxon>Flavobacteriaceae</taxon>
        <taxon>Salinimicrobium</taxon>
    </lineage>
</organism>
<dbReference type="AlphaFoldDB" id="A0A9X3CZE3"/>
<evidence type="ECO:0000313" key="1">
    <source>
        <dbReference type="EMBL" id="MCX2838155.1"/>
    </source>
</evidence>
<sequence length="51" mass="6251">MKTKTKKDFDAVQFMREQRKTLSEKLSTMTKKEIVEYFKRKRLDKEIRPNA</sequence>
<dbReference type="Proteomes" id="UP001148482">
    <property type="component" value="Unassembled WGS sequence"/>
</dbReference>